<evidence type="ECO:0000313" key="2">
    <source>
        <dbReference type="Proteomes" id="UP000564573"/>
    </source>
</evidence>
<reference evidence="1 2" key="1">
    <citation type="submission" date="2020-08" db="EMBL/GenBank/DDBJ databases">
        <title>Sequencing the genomes of 1000 actinobacteria strains.</title>
        <authorList>
            <person name="Klenk H.-P."/>
        </authorList>
    </citation>
    <scope>NUCLEOTIDE SEQUENCE [LARGE SCALE GENOMIC DNA]</scope>
    <source>
        <strain evidence="1 2">DSM 45267</strain>
    </source>
</reference>
<dbReference type="PANTHER" id="PTHR14136">
    <property type="entry name" value="BTB_POZ DOMAIN-CONTAINING PROTEIN KCTD9"/>
    <property type="match status" value="1"/>
</dbReference>
<dbReference type="PANTHER" id="PTHR14136:SF17">
    <property type="entry name" value="BTB_POZ DOMAIN-CONTAINING PROTEIN KCTD9"/>
    <property type="match status" value="1"/>
</dbReference>
<comment type="caution">
    <text evidence="1">The sequence shown here is derived from an EMBL/GenBank/DDBJ whole genome shotgun (WGS) entry which is preliminary data.</text>
</comment>
<name>A0A839XP63_9PSEU</name>
<dbReference type="Gene3D" id="2.160.20.80">
    <property type="entry name" value="E3 ubiquitin-protein ligase SopA"/>
    <property type="match status" value="1"/>
</dbReference>
<dbReference type="RefSeq" id="WP_183786846.1">
    <property type="nucleotide sequence ID" value="NZ_JACIBS010000006.1"/>
</dbReference>
<dbReference type="Pfam" id="PF00805">
    <property type="entry name" value="Pentapeptide"/>
    <property type="match status" value="1"/>
</dbReference>
<proteinExistence type="predicted"/>
<protein>
    <recommendedName>
        <fullName evidence="3">Pentapeptide repeat-containing protein</fullName>
    </recommendedName>
</protein>
<dbReference type="SUPFAM" id="SSF141571">
    <property type="entry name" value="Pentapeptide repeat-like"/>
    <property type="match status" value="1"/>
</dbReference>
<dbReference type="InterPro" id="IPR001646">
    <property type="entry name" value="5peptide_repeat"/>
</dbReference>
<dbReference type="InterPro" id="IPR051082">
    <property type="entry name" value="Pentapeptide-BTB/POZ_domain"/>
</dbReference>
<gene>
    <name evidence="1" type="ORF">FB384_004590</name>
</gene>
<evidence type="ECO:0008006" key="3">
    <source>
        <dbReference type="Google" id="ProtNLM"/>
    </source>
</evidence>
<dbReference type="AlphaFoldDB" id="A0A839XP63"/>
<dbReference type="EMBL" id="JACIBS010000006">
    <property type="protein sequence ID" value="MBB3665632.1"/>
    <property type="molecule type" value="Genomic_DNA"/>
</dbReference>
<accession>A0A839XP63</accession>
<organism evidence="1 2">
    <name type="scientific">Prauserella sediminis</name>
    <dbReference type="NCBI Taxonomy" id="577680"/>
    <lineage>
        <taxon>Bacteria</taxon>
        <taxon>Bacillati</taxon>
        <taxon>Actinomycetota</taxon>
        <taxon>Actinomycetes</taxon>
        <taxon>Pseudonocardiales</taxon>
        <taxon>Pseudonocardiaceae</taxon>
        <taxon>Prauserella</taxon>
        <taxon>Prauserella salsuginis group</taxon>
    </lineage>
</organism>
<sequence length="273" mass="28862">MTEESTPDGQFRDRLRADCGRCYGICCVAPGFVASADFAITKPAETPCPHLRDDSWCGVHDTLRERGFPGCTVYDCFGAGQSVAARAGGDWRGDAARARRMFAAYPVLRDLHELLYYLHEARGIAAAAEVHAELDGTITATERLAGRGLDELARTSLAEHWAGANAVLSRASELVRAQAAGRELRGADLVGAGLRRADLRGANLRGAVLLGADLRAADLALADVTGADLRGADLAGAAVAETLFLTQAQLDAARGDAATRLPDWARVPAHWAG</sequence>
<evidence type="ECO:0000313" key="1">
    <source>
        <dbReference type="EMBL" id="MBB3665632.1"/>
    </source>
</evidence>
<keyword evidence="2" id="KW-1185">Reference proteome</keyword>
<dbReference type="Proteomes" id="UP000564573">
    <property type="component" value="Unassembled WGS sequence"/>
</dbReference>